<reference evidence="2 3" key="1">
    <citation type="journal article" date="2015" name="Proc. Natl. Acad. Sci. U.S.A.">
        <title>The resurrection genome of Boea hygrometrica: A blueprint for survival of dehydration.</title>
        <authorList>
            <person name="Xiao L."/>
            <person name="Yang G."/>
            <person name="Zhang L."/>
            <person name="Yang X."/>
            <person name="Zhao S."/>
            <person name="Ji Z."/>
            <person name="Zhou Q."/>
            <person name="Hu M."/>
            <person name="Wang Y."/>
            <person name="Chen M."/>
            <person name="Xu Y."/>
            <person name="Jin H."/>
            <person name="Xiao X."/>
            <person name="Hu G."/>
            <person name="Bao F."/>
            <person name="Hu Y."/>
            <person name="Wan P."/>
            <person name="Li L."/>
            <person name="Deng X."/>
            <person name="Kuang T."/>
            <person name="Xiang C."/>
            <person name="Zhu J.K."/>
            <person name="Oliver M.J."/>
            <person name="He Y."/>
        </authorList>
    </citation>
    <scope>NUCLEOTIDE SEQUENCE [LARGE SCALE GENOMIC DNA]</scope>
    <source>
        <strain evidence="3">cv. XS01</strain>
    </source>
</reference>
<proteinExistence type="predicted"/>
<accession>A0A2Z7B2R0</accession>
<feature type="region of interest" description="Disordered" evidence="1">
    <location>
        <begin position="1"/>
        <end position="30"/>
    </location>
</feature>
<evidence type="ECO:0000313" key="3">
    <source>
        <dbReference type="Proteomes" id="UP000250235"/>
    </source>
</evidence>
<keyword evidence="3" id="KW-1185">Reference proteome</keyword>
<gene>
    <name evidence="2" type="ORF">F511_31356</name>
</gene>
<organism evidence="2 3">
    <name type="scientific">Dorcoceras hygrometricum</name>
    <dbReference type="NCBI Taxonomy" id="472368"/>
    <lineage>
        <taxon>Eukaryota</taxon>
        <taxon>Viridiplantae</taxon>
        <taxon>Streptophyta</taxon>
        <taxon>Embryophyta</taxon>
        <taxon>Tracheophyta</taxon>
        <taxon>Spermatophyta</taxon>
        <taxon>Magnoliopsida</taxon>
        <taxon>eudicotyledons</taxon>
        <taxon>Gunneridae</taxon>
        <taxon>Pentapetalae</taxon>
        <taxon>asterids</taxon>
        <taxon>lamiids</taxon>
        <taxon>Lamiales</taxon>
        <taxon>Gesneriaceae</taxon>
        <taxon>Didymocarpoideae</taxon>
        <taxon>Trichosporeae</taxon>
        <taxon>Loxocarpinae</taxon>
        <taxon>Dorcoceras</taxon>
    </lineage>
</organism>
<dbReference type="AlphaFoldDB" id="A0A2Z7B2R0"/>
<protein>
    <submittedName>
        <fullName evidence="2">Nbs-lrr resistance protein</fullName>
    </submittedName>
</protein>
<feature type="compositionally biased region" description="Basic residues" evidence="1">
    <location>
        <begin position="20"/>
        <end position="30"/>
    </location>
</feature>
<feature type="compositionally biased region" description="Basic residues" evidence="1">
    <location>
        <begin position="111"/>
        <end position="121"/>
    </location>
</feature>
<sequence length="272" mass="29223">MKIARGARPRTAMTSAAHDAHRRTTAPSKRRKAAAFLSASARQWWCTAGRPPCFRLRGQRAHMAANDQPPRATSGRRPASSGRSTAQQFARAVVSDRPSNAQRLAQDSRLSRGHQARHRAAARAQSRADEGAAAHGGDPSLGSDTTVGNRGGSGSRLSARQRKNKNWAGDDQYNSKSNTTIGCFVDYLAGNSCLAPTGITRTPALHELLDQLGSPLLNQLVRPLTVIALDYLANLPLLIQLGRPLTVPAWMSSAELARASPQCTTLDVLDLH</sequence>
<dbReference type="EMBL" id="KV011802">
    <property type="protein sequence ID" value="KZV25919.1"/>
    <property type="molecule type" value="Genomic_DNA"/>
</dbReference>
<dbReference type="Proteomes" id="UP000250235">
    <property type="component" value="Unassembled WGS sequence"/>
</dbReference>
<evidence type="ECO:0000313" key="2">
    <source>
        <dbReference type="EMBL" id="KZV25919.1"/>
    </source>
</evidence>
<name>A0A2Z7B2R0_9LAMI</name>
<feature type="region of interest" description="Disordered" evidence="1">
    <location>
        <begin position="62"/>
        <end position="172"/>
    </location>
</feature>
<evidence type="ECO:0000256" key="1">
    <source>
        <dbReference type="SAM" id="MobiDB-lite"/>
    </source>
</evidence>